<dbReference type="EMBL" id="MFKK01000034">
    <property type="protein sequence ID" value="OGG40080.1"/>
    <property type="molecule type" value="Genomic_DNA"/>
</dbReference>
<name>A0A1F6BT36_9BACT</name>
<dbReference type="PANTHER" id="PTHR20982:SF3">
    <property type="entry name" value="MITOCHONDRIAL RIBOSOME RECYCLING FACTOR PSEUDO 1"/>
    <property type="match status" value="1"/>
</dbReference>
<gene>
    <name evidence="5" type="ORF">A3A21_01555</name>
</gene>
<evidence type="ECO:0000256" key="2">
    <source>
        <dbReference type="ARBA" id="ARBA00022917"/>
    </source>
</evidence>
<sequence length="181" mass="20859">MLSDEFKHQTKGIVQKIKDELSSVRTNRPSAGMIENIKAECYGQSMLIKQLGSISILPPREIQIQAWDKEAAQSITQAIESSHTGFTANTEGNTIRVFLPELNKERREELTKHIKKMGEENRIQIRGARDEANKKVERQEKGGELNEDQKFRERNEIQKATEKANQEIEELIERKIKEISE</sequence>
<feature type="domain" description="Ribosome recycling factor" evidence="4">
    <location>
        <begin position="18"/>
        <end position="179"/>
    </location>
</feature>
<protein>
    <submittedName>
        <fullName evidence="5">Ribosome recycling factor</fullName>
    </submittedName>
</protein>
<dbReference type="InterPro" id="IPR023584">
    <property type="entry name" value="Ribosome_recyc_fac_dom"/>
</dbReference>
<evidence type="ECO:0000313" key="5">
    <source>
        <dbReference type="EMBL" id="OGG40080.1"/>
    </source>
</evidence>
<feature type="region of interest" description="Disordered" evidence="3">
    <location>
        <begin position="127"/>
        <end position="158"/>
    </location>
</feature>
<proteinExistence type="inferred from homology"/>
<accession>A0A1F6BT36</accession>
<dbReference type="InterPro" id="IPR002661">
    <property type="entry name" value="Ribosome_recyc_fac"/>
</dbReference>
<evidence type="ECO:0000259" key="4">
    <source>
        <dbReference type="Pfam" id="PF01765"/>
    </source>
</evidence>
<dbReference type="GO" id="GO:0043023">
    <property type="term" value="F:ribosomal large subunit binding"/>
    <property type="evidence" value="ECO:0007669"/>
    <property type="project" value="TreeGrafter"/>
</dbReference>
<reference evidence="5 6" key="1">
    <citation type="journal article" date="2016" name="Nat. Commun.">
        <title>Thousands of microbial genomes shed light on interconnected biogeochemical processes in an aquifer system.</title>
        <authorList>
            <person name="Anantharaman K."/>
            <person name="Brown C.T."/>
            <person name="Hug L.A."/>
            <person name="Sharon I."/>
            <person name="Castelle C.J."/>
            <person name="Probst A.J."/>
            <person name="Thomas B.C."/>
            <person name="Singh A."/>
            <person name="Wilkins M.J."/>
            <person name="Karaoz U."/>
            <person name="Brodie E.L."/>
            <person name="Williams K.H."/>
            <person name="Hubbard S.S."/>
            <person name="Banfield J.F."/>
        </authorList>
    </citation>
    <scope>NUCLEOTIDE SEQUENCE [LARGE SCALE GENOMIC DNA]</scope>
</reference>
<evidence type="ECO:0000313" key="6">
    <source>
        <dbReference type="Proteomes" id="UP000176996"/>
    </source>
</evidence>
<dbReference type="STRING" id="1798471.A3A21_01555"/>
<keyword evidence="2" id="KW-0648">Protein biosynthesis</keyword>
<evidence type="ECO:0000256" key="3">
    <source>
        <dbReference type="SAM" id="MobiDB-lite"/>
    </source>
</evidence>
<dbReference type="Gene3D" id="3.30.1360.40">
    <property type="match status" value="1"/>
</dbReference>
<dbReference type="AlphaFoldDB" id="A0A1F6BT36"/>
<dbReference type="InterPro" id="IPR036191">
    <property type="entry name" value="RRF_sf"/>
</dbReference>
<organism evidence="5 6">
    <name type="scientific">Candidatus Jorgensenbacteria bacterium RIFCSPLOWO2_01_FULL_45_25b</name>
    <dbReference type="NCBI Taxonomy" id="1798471"/>
    <lineage>
        <taxon>Bacteria</taxon>
        <taxon>Candidatus Joergenseniibacteriota</taxon>
    </lineage>
</organism>
<dbReference type="Proteomes" id="UP000176996">
    <property type="component" value="Unassembled WGS sequence"/>
</dbReference>
<dbReference type="Gene3D" id="1.10.132.20">
    <property type="entry name" value="Ribosome-recycling factor"/>
    <property type="match status" value="1"/>
</dbReference>
<evidence type="ECO:0000256" key="1">
    <source>
        <dbReference type="ARBA" id="ARBA00005912"/>
    </source>
</evidence>
<comment type="caution">
    <text evidence="5">The sequence shown here is derived from an EMBL/GenBank/DDBJ whole genome shotgun (WGS) entry which is preliminary data.</text>
</comment>
<dbReference type="FunFam" id="3.30.1360.40:FF:000001">
    <property type="entry name" value="Ribosome-recycling factor"/>
    <property type="match status" value="1"/>
</dbReference>
<dbReference type="NCBIfam" id="TIGR00496">
    <property type="entry name" value="frr"/>
    <property type="match status" value="1"/>
</dbReference>
<comment type="similarity">
    <text evidence="1">Belongs to the RRF family.</text>
</comment>
<dbReference type="GO" id="GO:0006412">
    <property type="term" value="P:translation"/>
    <property type="evidence" value="ECO:0007669"/>
    <property type="project" value="UniProtKB-KW"/>
</dbReference>
<dbReference type="PANTHER" id="PTHR20982">
    <property type="entry name" value="RIBOSOME RECYCLING FACTOR"/>
    <property type="match status" value="1"/>
</dbReference>
<dbReference type="SUPFAM" id="SSF55194">
    <property type="entry name" value="Ribosome recycling factor, RRF"/>
    <property type="match status" value="1"/>
</dbReference>
<dbReference type="Pfam" id="PF01765">
    <property type="entry name" value="RRF"/>
    <property type="match status" value="1"/>
</dbReference>